<dbReference type="Gene3D" id="3.40.1410.10">
    <property type="entry name" value="Chorismate lyase-like"/>
    <property type="match status" value="1"/>
</dbReference>
<dbReference type="Pfam" id="PF07702">
    <property type="entry name" value="UTRA"/>
    <property type="match status" value="1"/>
</dbReference>
<dbReference type="PRINTS" id="PR00035">
    <property type="entry name" value="HTHGNTR"/>
</dbReference>
<dbReference type="SUPFAM" id="SSF46785">
    <property type="entry name" value="Winged helix' DNA-binding domain"/>
    <property type="match status" value="1"/>
</dbReference>
<dbReference type="PANTHER" id="PTHR44846">
    <property type="entry name" value="MANNOSYL-D-GLYCERATE TRANSPORT/METABOLISM SYSTEM REPRESSOR MNGR-RELATED"/>
    <property type="match status" value="1"/>
</dbReference>
<dbReference type="EMBL" id="CP078075">
    <property type="protein sequence ID" value="WDM44469.1"/>
    <property type="molecule type" value="Genomic_DNA"/>
</dbReference>
<keyword evidence="6" id="KW-1185">Reference proteome</keyword>
<keyword evidence="3" id="KW-0804">Transcription</keyword>
<dbReference type="CDD" id="cd07377">
    <property type="entry name" value="WHTH_GntR"/>
    <property type="match status" value="1"/>
</dbReference>
<dbReference type="InterPro" id="IPR036388">
    <property type="entry name" value="WH-like_DNA-bd_sf"/>
</dbReference>
<dbReference type="SUPFAM" id="SSF64288">
    <property type="entry name" value="Chorismate lyase-like"/>
    <property type="match status" value="1"/>
</dbReference>
<reference evidence="5 6" key="1">
    <citation type="submission" date="2021-06" db="EMBL/GenBank/DDBJ databases">
        <title>Genome-based taxonomic framework of Microbacterium strains isolated from marine environment, the description of four new species and reclassification of four preexisting species.</title>
        <authorList>
            <person name="Lee S.D."/>
            <person name="Kim S.-M."/>
            <person name="Byeon Y.-S."/>
            <person name="Yang H.L."/>
            <person name="Kim I.S."/>
        </authorList>
    </citation>
    <scope>NUCLEOTIDE SEQUENCE [LARGE SCALE GENOMIC DNA]</scope>
    <source>
        <strain evidence="5 6">KACC 14465</strain>
    </source>
</reference>
<organism evidence="5 6">
    <name type="scientific">Microbacterium luteolum</name>
    <name type="common">Aureobacterium luteolum</name>
    <dbReference type="NCBI Taxonomy" id="69367"/>
    <lineage>
        <taxon>Bacteria</taxon>
        <taxon>Bacillati</taxon>
        <taxon>Actinomycetota</taxon>
        <taxon>Actinomycetes</taxon>
        <taxon>Micrococcales</taxon>
        <taxon>Microbacteriaceae</taxon>
        <taxon>Microbacterium</taxon>
    </lineage>
</organism>
<dbReference type="PANTHER" id="PTHR44846:SF1">
    <property type="entry name" value="MANNOSYL-D-GLYCERATE TRANSPORT_METABOLISM SYSTEM REPRESSOR MNGR-RELATED"/>
    <property type="match status" value="1"/>
</dbReference>
<dbReference type="InterPro" id="IPR011663">
    <property type="entry name" value="UTRA"/>
</dbReference>
<keyword evidence="2" id="KW-0238">DNA-binding</keyword>
<dbReference type="SMART" id="SM00866">
    <property type="entry name" value="UTRA"/>
    <property type="match status" value="1"/>
</dbReference>
<dbReference type="Pfam" id="PF00392">
    <property type="entry name" value="GntR"/>
    <property type="match status" value="1"/>
</dbReference>
<dbReference type="InterPro" id="IPR000524">
    <property type="entry name" value="Tscrpt_reg_HTH_GntR"/>
</dbReference>
<protein>
    <submittedName>
        <fullName evidence="5">GntR family transcriptional regulator</fullName>
    </submittedName>
</protein>
<dbReference type="PROSITE" id="PS50949">
    <property type="entry name" value="HTH_GNTR"/>
    <property type="match status" value="1"/>
</dbReference>
<sequence>MAEPKYVEILSQLRTRCADLAVGSKLSSERALAAEFGVSAMTIRQSLSKLGEEGWIRRTRGSGTYVSRPVVAMGPSLTSLTEDLRRLGLTPGAKVLRFEPVIPDLETTTILALRPNEQAVVLERLRTADGEPLCHEISVYPARLKQILSAADLTRSVHETLAAEGVVPYSTFRRVRAVVASPNESALLELPAGAPALEIVDTFSDALGEVVQHVRSRYRFDRYEVVSNIVRLPHPLND</sequence>
<dbReference type="Gene3D" id="1.10.10.10">
    <property type="entry name" value="Winged helix-like DNA-binding domain superfamily/Winged helix DNA-binding domain"/>
    <property type="match status" value="1"/>
</dbReference>
<dbReference type="InterPro" id="IPR028978">
    <property type="entry name" value="Chorismate_lyase_/UTRA_dom_sf"/>
</dbReference>
<evidence type="ECO:0000256" key="2">
    <source>
        <dbReference type="ARBA" id="ARBA00023125"/>
    </source>
</evidence>
<evidence type="ECO:0000313" key="6">
    <source>
        <dbReference type="Proteomes" id="UP001215097"/>
    </source>
</evidence>
<proteinExistence type="predicted"/>
<feature type="domain" description="HTH gntR-type" evidence="4">
    <location>
        <begin position="3"/>
        <end position="69"/>
    </location>
</feature>
<keyword evidence="1" id="KW-0805">Transcription regulation</keyword>
<evidence type="ECO:0000313" key="5">
    <source>
        <dbReference type="EMBL" id="WDM44469.1"/>
    </source>
</evidence>
<name>A0ABY7XQU1_MICLT</name>
<gene>
    <name evidence="5" type="ORF">KV395_14965</name>
</gene>
<dbReference type="SMART" id="SM00345">
    <property type="entry name" value="HTH_GNTR"/>
    <property type="match status" value="1"/>
</dbReference>
<evidence type="ECO:0000259" key="4">
    <source>
        <dbReference type="PROSITE" id="PS50949"/>
    </source>
</evidence>
<accession>A0ABY7XQU1</accession>
<dbReference type="Proteomes" id="UP001215097">
    <property type="component" value="Chromosome"/>
</dbReference>
<evidence type="ECO:0000256" key="3">
    <source>
        <dbReference type="ARBA" id="ARBA00023163"/>
    </source>
</evidence>
<dbReference type="InterPro" id="IPR050679">
    <property type="entry name" value="Bact_HTH_transcr_reg"/>
</dbReference>
<evidence type="ECO:0000256" key="1">
    <source>
        <dbReference type="ARBA" id="ARBA00023015"/>
    </source>
</evidence>
<dbReference type="RefSeq" id="WP_282214609.1">
    <property type="nucleotide sequence ID" value="NZ_BAAAUN010000001.1"/>
</dbReference>
<dbReference type="InterPro" id="IPR036390">
    <property type="entry name" value="WH_DNA-bd_sf"/>
</dbReference>